<proteinExistence type="inferred from homology"/>
<keyword evidence="8" id="KW-1185">Reference proteome</keyword>
<dbReference type="CDD" id="cd05656">
    <property type="entry name" value="M42_Frv"/>
    <property type="match status" value="1"/>
</dbReference>
<evidence type="ECO:0000256" key="4">
    <source>
        <dbReference type="ARBA" id="ARBA00022723"/>
    </source>
</evidence>
<dbReference type="SUPFAM" id="SSF53187">
    <property type="entry name" value="Zn-dependent exopeptidases"/>
    <property type="match status" value="1"/>
</dbReference>
<dbReference type="RefSeq" id="WP_268042028.1">
    <property type="nucleotide sequence ID" value="NZ_CP104064.1"/>
</dbReference>
<keyword evidence="2" id="KW-0031">Aminopeptidase</keyword>
<organism evidence="7 8">
    <name type="scientific">Alicyclobacillus dauci</name>
    <dbReference type="NCBI Taxonomy" id="1475485"/>
    <lineage>
        <taxon>Bacteria</taxon>
        <taxon>Bacillati</taxon>
        <taxon>Bacillota</taxon>
        <taxon>Bacilli</taxon>
        <taxon>Bacillales</taxon>
        <taxon>Alicyclobacillaceae</taxon>
        <taxon>Alicyclobacillus</taxon>
    </lineage>
</organism>
<dbReference type="InterPro" id="IPR023367">
    <property type="entry name" value="Peptidase_M42_dom2"/>
</dbReference>
<dbReference type="Proteomes" id="UP001164803">
    <property type="component" value="Chromosome"/>
</dbReference>
<dbReference type="PANTHER" id="PTHR32481:SF0">
    <property type="entry name" value="AMINOPEPTIDASE YPDE-RELATED"/>
    <property type="match status" value="1"/>
</dbReference>
<accession>A0ABY6YZI6</accession>
<protein>
    <submittedName>
        <fullName evidence="7">M42 family metallopeptidase</fullName>
    </submittedName>
</protein>
<evidence type="ECO:0000256" key="6">
    <source>
        <dbReference type="PIRNR" id="PIRNR001123"/>
    </source>
</evidence>
<keyword evidence="4" id="KW-0479">Metal-binding</keyword>
<name>A0ABY6YZI6_9BACL</name>
<dbReference type="Gene3D" id="2.40.30.40">
    <property type="entry name" value="Peptidase M42, domain 2"/>
    <property type="match status" value="1"/>
</dbReference>
<dbReference type="Pfam" id="PF05343">
    <property type="entry name" value="Peptidase_M42"/>
    <property type="match status" value="1"/>
</dbReference>
<dbReference type="PIRSF" id="PIRSF001123">
    <property type="entry name" value="PepA_GA"/>
    <property type="match status" value="1"/>
</dbReference>
<evidence type="ECO:0000256" key="2">
    <source>
        <dbReference type="ARBA" id="ARBA00022438"/>
    </source>
</evidence>
<dbReference type="InterPro" id="IPR051464">
    <property type="entry name" value="Peptidase_M42_aminopept"/>
</dbReference>
<reference evidence="7" key="1">
    <citation type="submission" date="2022-08" db="EMBL/GenBank/DDBJ databases">
        <title>Alicyclobacillus dauci DSM2870, complete genome.</title>
        <authorList>
            <person name="Wang Q."/>
            <person name="Cai R."/>
            <person name="Wang Z."/>
        </authorList>
    </citation>
    <scope>NUCLEOTIDE SEQUENCE</scope>
    <source>
        <strain evidence="7">DSM 28700</strain>
    </source>
</reference>
<evidence type="ECO:0000256" key="1">
    <source>
        <dbReference type="ARBA" id="ARBA00006272"/>
    </source>
</evidence>
<dbReference type="SUPFAM" id="SSF101821">
    <property type="entry name" value="Aminopeptidase/glucanase lid domain"/>
    <property type="match status" value="1"/>
</dbReference>
<dbReference type="InterPro" id="IPR008007">
    <property type="entry name" value="Peptidase_M42"/>
</dbReference>
<comment type="similarity">
    <text evidence="1 6">Belongs to the peptidase M42 family.</text>
</comment>
<evidence type="ECO:0000313" key="7">
    <source>
        <dbReference type="EMBL" id="WAH35120.1"/>
    </source>
</evidence>
<keyword evidence="3" id="KW-0645">Protease</keyword>
<gene>
    <name evidence="7" type="ORF">NZD86_12395</name>
</gene>
<keyword evidence="5" id="KW-0378">Hydrolase</keyword>
<evidence type="ECO:0000256" key="5">
    <source>
        <dbReference type="ARBA" id="ARBA00022801"/>
    </source>
</evidence>
<evidence type="ECO:0000313" key="8">
    <source>
        <dbReference type="Proteomes" id="UP001164803"/>
    </source>
</evidence>
<sequence length="345" mass="36993">MLLKKLSEAMGPSGFEDEIRDLIRAEVTPLVDGVRTDVLGNLITVKGEQKPGPRVMLDAHMDEVGLMIVEVCDGGKDGGLLKFRALGGIDPRVLVSKPVFIGENRIPGVIGAKPIHLQESEERRKPLPMDHLYIDIGAKDAEDAKKMVKPGDVAIFATRFGEIGERAVKGKSFDDRIGCSLLIEALKDTYSMPLIGAFTVQEEIGLRGAQAAAYGINPDIAIALEGTVCFDVVGAASHGQSTVMGQGPALTIQDGQTVADRRFLEFMMEVAKKNGIPCQLRRVKGGSNDFGVIHKVRAGVIGGAISVPVRYIHAPAQIASLDDYENSLRLLQAILQEIGRGGFTA</sequence>
<evidence type="ECO:0000256" key="3">
    <source>
        <dbReference type="ARBA" id="ARBA00022670"/>
    </source>
</evidence>
<dbReference type="PANTHER" id="PTHR32481">
    <property type="entry name" value="AMINOPEPTIDASE"/>
    <property type="match status" value="1"/>
</dbReference>
<dbReference type="EMBL" id="CP104064">
    <property type="protein sequence ID" value="WAH35120.1"/>
    <property type="molecule type" value="Genomic_DNA"/>
</dbReference>
<dbReference type="Gene3D" id="3.40.630.10">
    <property type="entry name" value="Zn peptidases"/>
    <property type="match status" value="1"/>
</dbReference>